<protein>
    <submittedName>
        <fullName evidence="3">GTP cyclohydrolase I FolE2</fullName>
    </submittedName>
    <submittedName>
        <fullName evidence="2">GTP cyclohydrolase folE2</fullName>
        <ecNumber evidence="2">3.5.4.16</ecNumber>
    </submittedName>
</protein>
<dbReference type="EMBL" id="CAHPSF010000009">
    <property type="protein sequence ID" value="CAB5707527.1"/>
    <property type="molecule type" value="Genomic_DNA"/>
</dbReference>
<keyword evidence="1 3" id="KW-0378">Hydrolase</keyword>
<dbReference type="AlphaFoldDB" id="A0A264VU43"/>
<dbReference type="EMBL" id="NOWC01000009">
    <property type="protein sequence ID" value="OZS74896.1"/>
    <property type="molecule type" value="Genomic_DNA"/>
</dbReference>
<evidence type="ECO:0000313" key="4">
    <source>
        <dbReference type="Proteomes" id="UP000216001"/>
    </source>
</evidence>
<organism evidence="3 4">
    <name type="scientific">Providencia rettgeri</name>
    <dbReference type="NCBI Taxonomy" id="587"/>
    <lineage>
        <taxon>Bacteria</taxon>
        <taxon>Pseudomonadati</taxon>
        <taxon>Pseudomonadota</taxon>
        <taxon>Gammaproteobacteria</taxon>
        <taxon>Enterobacterales</taxon>
        <taxon>Morganellaceae</taxon>
        <taxon>Providencia</taxon>
    </lineage>
</organism>
<dbReference type="NCBIfam" id="NF010200">
    <property type="entry name" value="PRK13674.1-1"/>
    <property type="match status" value="1"/>
</dbReference>
<dbReference type="GO" id="GO:0003934">
    <property type="term" value="F:GTP cyclohydrolase I activity"/>
    <property type="evidence" value="ECO:0007669"/>
    <property type="project" value="UniProtKB-EC"/>
</dbReference>
<dbReference type="Proteomes" id="UP000834611">
    <property type="component" value="Unassembled WGS sequence"/>
</dbReference>
<gene>
    <name evidence="2" type="primary">folE2</name>
    <name evidence="3" type="ORF">CHI95_09950</name>
    <name evidence="2" type="ORF">GHA_03243</name>
</gene>
<dbReference type="EC" id="3.5.4.16" evidence="2"/>
<evidence type="ECO:0000313" key="2">
    <source>
        <dbReference type="EMBL" id="CAB5707527.1"/>
    </source>
</evidence>
<name>A0A264VU43_PRORE</name>
<dbReference type="Gene3D" id="3.10.270.10">
    <property type="entry name" value="Urate Oxidase"/>
    <property type="match status" value="1"/>
</dbReference>
<sequence length="305" mass="34260">MTVSTELRCSSLPDAQKENDIYSNIKLDWVGMTGIALPIEIAGRPINALVDVGTDLQGQKGIHMSRLYQTLDGLTQHELTPNLIQQALEQILISHSHVSSKSSLRLYGDILLSRPSLVSHQHGWKAYPFEINANFNKSFIICLKVGVPYSSTCPSATALSTQVIQQQFAIEFEDETQPLYPTQVFNWLAKNGLPATPHSQRSWAWVTIALKASHKIFPIIELINQIENVLSTPVQTVVKRNDEQAFAIANAQNLMFCEDAARKLVMAFRHQCHYDEVNINIEHQESLHAHNAVVHTHWKRSTHAA</sequence>
<dbReference type="PANTHER" id="PTHR36445:SF1">
    <property type="entry name" value="GTP CYCLOHYDROLASE MPTA"/>
    <property type="match status" value="1"/>
</dbReference>
<dbReference type="Pfam" id="PF02649">
    <property type="entry name" value="GCHY-1"/>
    <property type="match status" value="1"/>
</dbReference>
<dbReference type="InterPro" id="IPR003801">
    <property type="entry name" value="GTP_cyclohydrolase_FolE2/MptA"/>
</dbReference>
<reference evidence="2" key="2">
    <citation type="submission" date="2020-05" db="EMBL/GenBank/DDBJ databases">
        <authorList>
            <person name="Delgado-Blas J."/>
        </authorList>
    </citation>
    <scope>NUCLEOTIDE SEQUENCE</scope>
    <source>
        <strain evidence="2">BB1453</strain>
    </source>
</reference>
<evidence type="ECO:0000313" key="3">
    <source>
        <dbReference type="EMBL" id="OZS74896.1"/>
    </source>
</evidence>
<dbReference type="GeneID" id="92276139"/>
<evidence type="ECO:0000256" key="1">
    <source>
        <dbReference type="ARBA" id="ARBA00022801"/>
    </source>
</evidence>
<dbReference type="Proteomes" id="UP000216001">
    <property type="component" value="Unassembled WGS sequence"/>
</dbReference>
<dbReference type="PANTHER" id="PTHR36445">
    <property type="entry name" value="GTP CYCLOHYDROLASE MPTA"/>
    <property type="match status" value="1"/>
</dbReference>
<dbReference type="RefSeq" id="WP_094961529.1">
    <property type="nucleotide sequence ID" value="NZ_ABDWLN020000002.1"/>
</dbReference>
<accession>A0A264VU43</accession>
<comment type="caution">
    <text evidence="3">The sequence shown here is derived from an EMBL/GenBank/DDBJ whole genome shotgun (WGS) entry which is preliminary data.</text>
</comment>
<proteinExistence type="predicted"/>
<reference evidence="3 4" key="1">
    <citation type="submission" date="2017-07" db="EMBL/GenBank/DDBJ databases">
        <title>blaIMP-27 on transferable plasmids in Proteus mirabilis and Providencia rettgeri.</title>
        <authorList>
            <person name="Potter R."/>
        </authorList>
    </citation>
    <scope>NUCLEOTIDE SEQUENCE [LARGE SCALE GENOMIC DNA]</scope>
    <source>
        <strain evidence="3 4">PR1</strain>
    </source>
</reference>